<protein>
    <submittedName>
        <fullName evidence="3">RICIN domain-containing protein</fullName>
    </submittedName>
</protein>
<organism evidence="3 4">
    <name type="scientific">Noviluteimonas lactosilytica</name>
    <dbReference type="NCBI Taxonomy" id="2888523"/>
    <lineage>
        <taxon>Bacteria</taxon>
        <taxon>Pseudomonadati</taxon>
        <taxon>Pseudomonadota</taxon>
        <taxon>Gammaproteobacteria</taxon>
        <taxon>Lysobacterales</taxon>
        <taxon>Lysobacteraceae</taxon>
        <taxon>Noviluteimonas</taxon>
    </lineage>
</organism>
<feature type="signal peptide" evidence="1">
    <location>
        <begin position="1"/>
        <end position="20"/>
    </location>
</feature>
<dbReference type="RefSeq" id="WP_230526139.1">
    <property type="nucleotide sequence ID" value="NZ_JAJGAK010000001.1"/>
</dbReference>
<dbReference type="InterPro" id="IPR035992">
    <property type="entry name" value="Ricin_B-like_lectins"/>
</dbReference>
<dbReference type="CDD" id="cd00161">
    <property type="entry name" value="beta-trefoil_Ricin-like"/>
    <property type="match status" value="1"/>
</dbReference>
<dbReference type="SUPFAM" id="SSF50370">
    <property type="entry name" value="Ricin B-like lectins"/>
    <property type="match status" value="2"/>
</dbReference>
<name>A0ABS8JG13_9GAMM</name>
<dbReference type="Gene3D" id="2.80.10.50">
    <property type="match status" value="2"/>
</dbReference>
<evidence type="ECO:0000313" key="3">
    <source>
        <dbReference type="EMBL" id="MCC8362547.1"/>
    </source>
</evidence>
<dbReference type="Pfam" id="PF00652">
    <property type="entry name" value="Ricin_B_lectin"/>
    <property type="match status" value="1"/>
</dbReference>
<feature type="domain" description="Ricin B lectin" evidence="2">
    <location>
        <begin position="35"/>
        <end position="146"/>
    </location>
</feature>
<dbReference type="EMBL" id="JAJGAK010000001">
    <property type="protein sequence ID" value="MCC8362547.1"/>
    <property type="molecule type" value="Genomic_DNA"/>
</dbReference>
<proteinExistence type="predicted"/>
<accession>A0ABS8JG13</accession>
<dbReference type="Proteomes" id="UP001165293">
    <property type="component" value="Unassembled WGS sequence"/>
</dbReference>
<gene>
    <name evidence="3" type="ORF">LK996_05605</name>
</gene>
<dbReference type="InterPro" id="IPR000772">
    <property type="entry name" value="Ricin_B_lectin"/>
</dbReference>
<evidence type="ECO:0000256" key="1">
    <source>
        <dbReference type="SAM" id="SignalP"/>
    </source>
</evidence>
<comment type="caution">
    <text evidence="3">The sequence shown here is derived from an EMBL/GenBank/DDBJ whole genome shotgun (WGS) entry which is preliminary data.</text>
</comment>
<sequence>MLRTLIALSLGLAVVPVAFADTPPTDIPYQFALFNGAAAGSCLQTPSNLPLENDRVHQAQCELAGDKQMFVFETGVAGYSLRTAQNNLCFDAATGSRPGDAVRLSPCEPTTNQQWSVHYTPSSPAVAMIRNVQVGLCLDLADGFASLSSCSITNGTGPSFVMNQQISRLPGTATALQSTFTNNCMALDGLPSETACTNDGRTSLRILPVDNAGNTFRFMGTAEHTCLLNVDGVLTYDACITGPTAHWRLLEHSMSTLPGGEKAAIWQVQSGADGQCLNVKRGGETLEALSLWPCDTVGNALWKFSTY</sequence>
<keyword evidence="1" id="KW-0732">Signal</keyword>
<evidence type="ECO:0000313" key="4">
    <source>
        <dbReference type="Proteomes" id="UP001165293"/>
    </source>
</evidence>
<dbReference type="PROSITE" id="PS50231">
    <property type="entry name" value="RICIN_B_LECTIN"/>
    <property type="match status" value="2"/>
</dbReference>
<feature type="chain" id="PRO_5045955068" evidence="1">
    <location>
        <begin position="21"/>
        <end position="307"/>
    </location>
</feature>
<reference evidence="3" key="1">
    <citation type="submission" date="2021-10" db="EMBL/GenBank/DDBJ databases">
        <authorList>
            <person name="Lyu M."/>
            <person name="Wang X."/>
            <person name="Meng X."/>
            <person name="Xu K."/>
        </authorList>
    </citation>
    <scope>NUCLEOTIDE SEQUENCE</scope>
    <source>
        <strain evidence="3">A6</strain>
    </source>
</reference>
<evidence type="ECO:0000259" key="2">
    <source>
        <dbReference type="Pfam" id="PF00652"/>
    </source>
</evidence>
<keyword evidence="4" id="KW-1185">Reference proteome</keyword>